<organism evidence="1 2">
    <name type="scientific">Paenimyroides viscosum</name>
    <dbReference type="NCBI Taxonomy" id="2488729"/>
    <lineage>
        <taxon>Bacteria</taxon>
        <taxon>Pseudomonadati</taxon>
        <taxon>Bacteroidota</taxon>
        <taxon>Flavobacteriia</taxon>
        <taxon>Flavobacteriales</taxon>
        <taxon>Flavobacteriaceae</taxon>
        <taxon>Paenimyroides</taxon>
    </lineage>
</organism>
<protein>
    <submittedName>
        <fullName evidence="1">Uncharacterized protein</fullName>
    </submittedName>
</protein>
<dbReference type="RefSeq" id="WP_124898220.1">
    <property type="nucleotide sequence ID" value="NZ_RQTJ01000002.1"/>
</dbReference>
<dbReference type="EMBL" id="RQTJ01000002">
    <property type="protein sequence ID" value="RRA96809.1"/>
    <property type="molecule type" value="Genomic_DNA"/>
</dbReference>
<dbReference type="Proteomes" id="UP000268372">
    <property type="component" value="Unassembled WGS sequence"/>
</dbReference>
<keyword evidence="2" id="KW-1185">Reference proteome</keyword>
<comment type="caution">
    <text evidence="1">The sequence shown here is derived from an EMBL/GenBank/DDBJ whole genome shotgun (WGS) entry which is preliminary data.</text>
</comment>
<name>A0A3P1B739_9FLAO</name>
<reference evidence="1 2" key="1">
    <citation type="submission" date="2018-11" db="EMBL/GenBank/DDBJ databases">
        <title>Flavobacterium sp. nov., YIM 102796 draft genome.</title>
        <authorList>
            <person name="Li G."/>
            <person name="Jiang Y."/>
        </authorList>
    </citation>
    <scope>NUCLEOTIDE SEQUENCE [LARGE SCALE GENOMIC DNA]</scope>
    <source>
        <strain evidence="1 2">YIM 102796</strain>
    </source>
</reference>
<evidence type="ECO:0000313" key="1">
    <source>
        <dbReference type="EMBL" id="RRA96809.1"/>
    </source>
</evidence>
<gene>
    <name evidence="1" type="ORF">EG242_01890</name>
</gene>
<sequence length="105" mass="11333">MIAFAANGFASNEVVNTLEDSNINPPVTNVLENETENSEGGYQICSTTTYGRYVQTFVDEGTSPVTGQPYYNVTLVYEVTGQCTTCTAMGHTGVQTTTSCWGYGY</sequence>
<evidence type="ECO:0000313" key="2">
    <source>
        <dbReference type="Proteomes" id="UP000268372"/>
    </source>
</evidence>
<accession>A0A3P1B739</accession>
<dbReference type="AlphaFoldDB" id="A0A3P1B739"/>
<proteinExistence type="predicted"/>